<dbReference type="EMBL" id="CABIJS010000555">
    <property type="protein sequence ID" value="VUZ53648.1"/>
    <property type="molecule type" value="Genomic_DNA"/>
</dbReference>
<proteinExistence type="predicted"/>
<organism evidence="1 2">
    <name type="scientific">Hymenolepis diminuta</name>
    <name type="common">Rat tapeworm</name>
    <dbReference type="NCBI Taxonomy" id="6216"/>
    <lineage>
        <taxon>Eukaryota</taxon>
        <taxon>Metazoa</taxon>
        <taxon>Spiralia</taxon>
        <taxon>Lophotrochozoa</taxon>
        <taxon>Platyhelminthes</taxon>
        <taxon>Cestoda</taxon>
        <taxon>Eucestoda</taxon>
        <taxon>Cyclophyllidea</taxon>
        <taxon>Hymenolepididae</taxon>
        <taxon>Hymenolepis</taxon>
    </lineage>
</organism>
<dbReference type="Proteomes" id="UP000321570">
    <property type="component" value="Unassembled WGS sequence"/>
</dbReference>
<keyword evidence="2" id="KW-1185">Reference proteome</keyword>
<evidence type="ECO:0000313" key="2">
    <source>
        <dbReference type="Proteomes" id="UP000321570"/>
    </source>
</evidence>
<dbReference type="AlphaFoldDB" id="A0A564Z3Z4"/>
<protein>
    <submittedName>
        <fullName evidence="1">Uncharacterized protein</fullName>
    </submittedName>
</protein>
<reference evidence="1 2" key="1">
    <citation type="submission" date="2019-07" db="EMBL/GenBank/DDBJ databases">
        <authorList>
            <person name="Jastrzebski P J."/>
            <person name="Paukszto L."/>
            <person name="Jastrzebski P J."/>
        </authorList>
    </citation>
    <scope>NUCLEOTIDE SEQUENCE [LARGE SCALE GENOMIC DNA]</scope>
    <source>
        <strain evidence="1 2">WMS-il1</strain>
    </source>
</reference>
<gene>
    <name evidence="1" type="ORF">WMSIL1_LOCUS11599</name>
</gene>
<name>A0A564Z3Z4_HYMDI</name>
<accession>A0A564Z3Z4</accession>
<evidence type="ECO:0000313" key="1">
    <source>
        <dbReference type="EMBL" id="VUZ53648.1"/>
    </source>
</evidence>
<sequence>MKNKKSILLILERKSQLDGEKKRISLHYDRCHRIVAEACETRKHWCRGHYRNADISQIDRFSCPMDRCYKSYVKRGRLLNE</sequence>